<protein>
    <submittedName>
        <fullName evidence="5">Beta-defensin 13-like</fullName>
    </submittedName>
</protein>
<evidence type="ECO:0000256" key="2">
    <source>
        <dbReference type="ARBA" id="ARBA00022525"/>
    </source>
</evidence>
<keyword evidence="4" id="KW-1185">Reference proteome</keyword>
<organism evidence="4 5">
    <name type="scientific">Microtus ochrogaster</name>
    <name type="common">Prairie vole</name>
    <dbReference type="NCBI Taxonomy" id="79684"/>
    <lineage>
        <taxon>Eukaryota</taxon>
        <taxon>Metazoa</taxon>
        <taxon>Chordata</taxon>
        <taxon>Craniata</taxon>
        <taxon>Vertebrata</taxon>
        <taxon>Euteleostomi</taxon>
        <taxon>Mammalia</taxon>
        <taxon>Eutheria</taxon>
        <taxon>Euarchontoglires</taxon>
        <taxon>Glires</taxon>
        <taxon>Rodentia</taxon>
        <taxon>Myomorpha</taxon>
        <taxon>Muroidea</taxon>
        <taxon>Cricetidae</taxon>
        <taxon>Arvicolinae</taxon>
        <taxon>Microtus</taxon>
    </lineage>
</organism>
<dbReference type="RefSeq" id="XP_026642774.1">
    <property type="nucleotide sequence ID" value="XM_026786973.1"/>
</dbReference>
<name>A0ABM1ULB2_MICOH</name>
<evidence type="ECO:0000313" key="4">
    <source>
        <dbReference type="Proteomes" id="UP000694915"/>
    </source>
</evidence>
<proteinExistence type="predicted"/>
<dbReference type="PANTHER" id="PTHR20515">
    <property type="entry name" value="BETA-DEFENSIN"/>
    <property type="match status" value="1"/>
</dbReference>
<comment type="subcellular location">
    <subcellularLocation>
        <location evidence="1">Secreted</location>
    </subcellularLocation>
</comment>
<feature type="signal peptide" evidence="3">
    <location>
        <begin position="1"/>
        <end position="22"/>
    </location>
</feature>
<reference evidence="5" key="1">
    <citation type="submission" date="2025-08" db="UniProtKB">
        <authorList>
            <consortium name="RefSeq"/>
        </authorList>
    </citation>
    <scope>IDENTIFICATION</scope>
</reference>
<evidence type="ECO:0000256" key="3">
    <source>
        <dbReference type="SAM" id="SignalP"/>
    </source>
</evidence>
<gene>
    <name evidence="5" type="primary">LOC113457821</name>
</gene>
<evidence type="ECO:0000256" key="1">
    <source>
        <dbReference type="ARBA" id="ARBA00004613"/>
    </source>
</evidence>
<dbReference type="Proteomes" id="UP000694915">
    <property type="component" value="Linkage group LG7_11"/>
</dbReference>
<keyword evidence="3" id="KW-0732">Signal</keyword>
<dbReference type="PANTHER" id="PTHR20515:SF20">
    <property type="entry name" value="GALLINACIN-1-RELATED"/>
    <property type="match status" value="1"/>
</dbReference>
<keyword evidence="2" id="KW-0964">Secreted</keyword>
<dbReference type="GeneID" id="113457821"/>
<feature type="chain" id="PRO_5046175432" evidence="3">
    <location>
        <begin position="23"/>
        <end position="66"/>
    </location>
</feature>
<sequence length="66" mass="7365">MRILSLVVAGLILLVQLHPGSASFYRQHLCSKLDGHCAIDCLTFEEKIGGCRADLTPLCCRKRKKH</sequence>
<accession>A0ABM1ULB2</accession>
<evidence type="ECO:0000313" key="5">
    <source>
        <dbReference type="RefSeq" id="XP_026642774.1"/>
    </source>
</evidence>